<dbReference type="EC" id="6.1.1.15" evidence="8"/>
<dbReference type="GO" id="GO:0006433">
    <property type="term" value="P:prolyl-tRNA aminoacylation"/>
    <property type="evidence" value="ECO:0007669"/>
    <property type="project" value="UniProtKB-UniRule"/>
</dbReference>
<accession>W5UT77</accession>
<comment type="subunit">
    <text evidence="8">Homodimer.</text>
</comment>
<sequence length="488" mass="56730">MKKLEKITPWQEDFAKWYIDVITQADLMSYAPIKGTIYYRHHGFSIWDKIRQIVTYNLSFKNVKNVYLPSLIPQSFILREKEHVEGFAPELLTITHAGEKELAEKIYIRPTSEVLFADFFKKEIDLNNKLPLIYAQWTSVVRWEKTTNPFLRNTEFLWQEGHTAFANAYEAKQNAIEMIDFYHHFLKEYLAIPTILGEKTPRERFAGAEQTYTVEAMMLNGRALQSGTSHYLGQNFSKSFDITFKNIENQLENVYQSSWGISTRLLGAIVMSHSDDRGLVLPPKIAPNQIDILVFYGNKNPELKEVAKNLAQILKNNKITVNINDDDNQQVGFKIADSEVHGTPIRIEIGPRDYANNLITIVRRDTLEKQQFKLEESKWEEEFVNHINDLLTKIQDNLLSQAQLRLKNNFVYTNNFEEFTQHTKINKFVVVPFEEDSTVEQQIQEVTGATARCIINVDSFNYLNIPDQDNSLFSKKPTKRFVLFAKAY</sequence>
<evidence type="ECO:0000256" key="1">
    <source>
        <dbReference type="ARBA" id="ARBA00022490"/>
    </source>
</evidence>
<dbReference type="Pfam" id="PF03129">
    <property type="entry name" value="HGTP_anticodon"/>
    <property type="match status" value="1"/>
</dbReference>
<dbReference type="HOGENOM" id="CLU_001882_4_2_14"/>
<evidence type="ECO:0000256" key="5">
    <source>
        <dbReference type="ARBA" id="ARBA00022917"/>
    </source>
</evidence>
<dbReference type="InterPro" id="IPR016061">
    <property type="entry name" value="Pro-tRNA_ligase_II_C"/>
</dbReference>
<comment type="similarity">
    <text evidence="8">Belongs to the class-II aminoacyl-tRNA synthetase family. ProS type 3 subfamily.</text>
</comment>
<dbReference type="OrthoDB" id="9809052at2"/>
<dbReference type="STRING" id="743966.MYB_01975"/>
<evidence type="ECO:0000313" key="10">
    <source>
        <dbReference type="EMBL" id="AHH45399.1"/>
    </source>
</evidence>
<dbReference type="GO" id="GO:0017101">
    <property type="term" value="C:aminoacyl-tRNA synthetase multienzyme complex"/>
    <property type="evidence" value="ECO:0007669"/>
    <property type="project" value="TreeGrafter"/>
</dbReference>
<evidence type="ECO:0000313" key="11">
    <source>
        <dbReference type="Proteomes" id="UP000019229"/>
    </source>
</evidence>
<dbReference type="PATRIC" id="fig|743966.3.peg.398"/>
<keyword evidence="2 8" id="KW-0436">Ligase</keyword>
<evidence type="ECO:0000256" key="2">
    <source>
        <dbReference type="ARBA" id="ARBA00022598"/>
    </source>
</evidence>
<dbReference type="InterPro" id="IPR006195">
    <property type="entry name" value="aa-tRNA-synth_II"/>
</dbReference>
<dbReference type="AlphaFoldDB" id="W5UT77"/>
<dbReference type="PROSITE" id="PS50862">
    <property type="entry name" value="AA_TRNA_LIGASE_II"/>
    <property type="match status" value="1"/>
</dbReference>
<keyword evidence="4 8" id="KW-0067">ATP-binding</keyword>
<keyword evidence="3 8" id="KW-0547">Nucleotide-binding</keyword>
<dbReference type="KEGG" id="mbc:MYB_01975"/>
<gene>
    <name evidence="8 10" type="primary">proS</name>
    <name evidence="10" type="ORF">MYB_01975</name>
</gene>
<dbReference type="Proteomes" id="UP000019229">
    <property type="component" value="Chromosome"/>
</dbReference>
<comment type="domain">
    <text evidence="8">Consists of three domains: the N-terminal catalytic domain, the anticodon-binding domain and the C-terminal extension.</text>
</comment>
<dbReference type="Pfam" id="PF00587">
    <property type="entry name" value="tRNA-synt_2b"/>
    <property type="match status" value="1"/>
</dbReference>
<dbReference type="InterPro" id="IPR002314">
    <property type="entry name" value="aa-tRNA-synt_IIb"/>
</dbReference>
<proteinExistence type="inferred from homology"/>
<dbReference type="PANTHER" id="PTHR43382:SF2">
    <property type="entry name" value="BIFUNCTIONAL GLUTAMATE_PROLINE--TRNA LIGASE"/>
    <property type="match status" value="1"/>
</dbReference>
<evidence type="ECO:0000256" key="8">
    <source>
        <dbReference type="HAMAP-Rule" id="MF_01571"/>
    </source>
</evidence>
<dbReference type="InterPro" id="IPR045864">
    <property type="entry name" value="aa-tRNA-synth_II/BPL/LPL"/>
</dbReference>
<dbReference type="InterPro" id="IPR004154">
    <property type="entry name" value="Anticodon-bd"/>
</dbReference>
<evidence type="ECO:0000259" key="9">
    <source>
        <dbReference type="PROSITE" id="PS50862"/>
    </source>
</evidence>
<evidence type="ECO:0000256" key="3">
    <source>
        <dbReference type="ARBA" id="ARBA00022741"/>
    </source>
</evidence>
<dbReference type="NCBIfam" id="TIGR00408">
    <property type="entry name" value="proS_fam_I"/>
    <property type="match status" value="1"/>
</dbReference>
<keyword evidence="11" id="KW-1185">Reference proteome</keyword>
<comment type="subcellular location">
    <subcellularLocation>
        <location evidence="8">Cytoplasm</location>
    </subcellularLocation>
</comment>
<dbReference type="InterPro" id="IPR036621">
    <property type="entry name" value="Anticodon-bd_dom_sf"/>
</dbReference>
<organism evidence="10 11">
    <name type="scientific">Mesomycoplasma bovoculi M165/69</name>
    <dbReference type="NCBI Taxonomy" id="743966"/>
    <lineage>
        <taxon>Bacteria</taxon>
        <taxon>Bacillati</taxon>
        <taxon>Mycoplasmatota</taxon>
        <taxon>Mycoplasmoidales</taxon>
        <taxon>Metamycoplasmataceae</taxon>
        <taxon>Mesomycoplasma</taxon>
    </lineage>
</organism>
<dbReference type="EMBL" id="CP007154">
    <property type="protein sequence ID" value="AHH45399.1"/>
    <property type="molecule type" value="Genomic_DNA"/>
</dbReference>
<keyword evidence="6 8" id="KW-0030">Aminoacyl-tRNA synthetase</keyword>
<keyword evidence="1 8" id="KW-0963">Cytoplasm</keyword>
<dbReference type="SUPFAM" id="SSF64586">
    <property type="entry name" value="C-terminal domain of ProRS"/>
    <property type="match status" value="1"/>
</dbReference>
<keyword evidence="5 8" id="KW-0648">Protein biosynthesis</keyword>
<feature type="domain" description="Aminoacyl-transfer RNA synthetases class-II family profile" evidence="9">
    <location>
        <begin position="35"/>
        <end position="282"/>
    </location>
</feature>
<dbReference type="SUPFAM" id="SSF52954">
    <property type="entry name" value="Class II aaRS ABD-related"/>
    <property type="match status" value="1"/>
</dbReference>
<dbReference type="SMART" id="SM00946">
    <property type="entry name" value="ProRS-C_1"/>
    <property type="match status" value="1"/>
</dbReference>
<dbReference type="RefSeq" id="WP_022934634.1">
    <property type="nucleotide sequence ID" value="NZ_CP007154.1"/>
</dbReference>
<dbReference type="Gene3D" id="3.30.930.10">
    <property type="entry name" value="Bira Bifunctional Protein, Domain 2"/>
    <property type="match status" value="1"/>
</dbReference>
<comment type="catalytic activity">
    <reaction evidence="7 8">
        <text>tRNA(Pro) + L-proline + ATP = L-prolyl-tRNA(Pro) + AMP + diphosphate</text>
        <dbReference type="Rhea" id="RHEA:14305"/>
        <dbReference type="Rhea" id="RHEA-COMP:9700"/>
        <dbReference type="Rhea" id="RHEA-COMP:9702"/>
        <dbReference type="ChEBI" id="CHEBI:30616"/>
        <dbReference type="ChEBI" id="CHEBI:33019"/>
        <dbReference type="ChEBI" id="CHEBI:60039"/>
        <dbReference type="ChEBI" id="CHEBI:78442"/>
        <dbReference type="ChEBI" id="CHEBI:78532"/>
        <dbReference type="ChEBI" id="CHEBI:456215"/>
        <dbReference type="EC" id="6.1.1.15"/>
    </reaction>
</comment>
<dbReference type="GO" id="GO:0005737">
    <property type="term" value="C:cytoplasm"/>
    <property type="evidence" value="ECO:0007669"/>
    <property type="project" value="UniProtKB-SubCell"/>
</dbReference>
<dbReference type="PRINTS" id="PR01046">
    <property type="entry name" value="TRNASYNTHPRO"/>
</dbReference>
<dbReference type="Gene3D" id="3.30.110.30">
    <property type="entry name" value="C-terminal domain of ProRS"/>
    <property type="match status" value="1"/>
</dbReference>
<dbReference type="PANTHER" id="PTHR43382">
    <property type="entry name" value="PROLYL-TRNA SYNTHETASE"/>
    <property type="match status" value="1"/>
</dbReference>
<dbReference type="HAMAP" id="MF_01571">
    <property type="entry name" value="Pro_tRNA_synth_type3"/>
    <property type="match status" value="1"/>
</dbReference>
<evidence type="ECO:0000256" key="7">
    <source>
        <dbReference type="ARBA" id="ARBA00047671"/>
    </source>
</evidence>
<dbReference type="GO" id="GO:0005524">
    <property type="term" value="F:ATP binding"/>
    <property type="evidence" value="ECO:0007669"/>
    <property type="project" value="UniProtKB-UniRule"/>
</dbReference>
<dbReference type="GO" id="GO:0004827">
    <property type="term" value="F:proline-tRNA ligase activity"/>
    <property type="evidence" value="ECO:0007669"/>
    <property type="project" value="UniProtKB-UniRule"/>
</dbReference>
<comment type="function">
    <text evidence="8">Catalyzes the attachment of proline to tRNA(Pro) in a two-step reaction: proline is first activated by ATP to form Pro-AMP and then transferred to the acceptor end of tRNA(Pro).</text>
</comment>
<evidence type="ECO:0000256" key="6">
    <source>
        <dbReference type="ARBA" id="ARBA00023146"/>
    </source>
</evidence>
<dbReference type="InterPro" id="IPR002316">
    <property type="entry name" value="Pro-tRNA-ligase_IIa"/>
</dbReference>
<protein>
    <recommendedName>
        <fullName evidence="8">Proline--tRNA ligase</fullName>
        <ecNumber evidence="8">6.1.1.15</ecNumber>
    </recommendedName>
    <alternativeName>
        <fullName evidence="8">Prolyl-tRNA synthetase</fullName>
        <shortName evidence="8">ProRS</shortName>
    </alternativeName>
</protein>
<name>W5UT77_9BACT</name>
<dbReference type="InterPro" id="IPR017449">
    <property type="entry name" value="Pro-tRNA_synth_II"/>
</dbReference>
<dbReference type="InterPro" id="IPR004499">
    <property type="entry name" value="Pro-tRNA-ligase_IIa_arc-type"/>
</dbReference>
<dbReference type="SUPFAM" id="SSF55681">
    <property type="entry name" value="Class II aaRS and biotin synthetases"/>
    <property type="match status" value="1"/>
</dbReference>
<dbReference type="eggNOG" id="COG0442">
    <property type="taxonomic scope" value="Bacteria"/>
</dbReference>
<reference evidence="10 11" key="1">
    <citation type="journal article" date="2014" name="Genome Announc.">
        <title>Complete Genome Sequence of Mycoplasma bovoculi Strain M165/69T (ATCC 29104).</title>
        <authorList>
            <person name="Calcutt M.J."/>
            <person name="Foecking M.F."/>
        </authorList>
    </citation>
    <scope>NUCLEOTIDE SEQUENCE [LARGE SCALE GENOMIC DNA]</scope>
    <source>
        <strain evidence="10">M165/69</strain>
    </source>
</reference>
<evidence type="ECO:0000256" key="4">
    <source>
        <dbReference type="ARBA" id="ARBA00022840"/>
    </source>
</evidence>
<dbReference type="Gene3D" id="3.40.50.800">
    <property type="entry name" value="Anticodon-binding domain"/>
    <property type="match status" value="1"/>
</dbReference>
<dbReference type="Pfam" id="PF09180">
    <property type="entry name" value="ProRS-C_1"/>
    <property type="match status" value="1"/>
</dbReference>